<dbReference type="EMBL" id="JAMXFA010000009">
    <property type="protein sequence ID" value="MCT7977820.1"/>
    <property type="molecule type" value="Genomic_DNA"/>
</dbReference>
<sequence>MNRVSASEEIGINDCWSQFGPLLKGITLKLMEARQRGRLIGDRFSRAATILSPGRIKKHDAYLYWNF</sequence>
<organism evidence="1 2">
    <name type="scientific">Laspinema olomoucense D3b</name>
    <dbReference type="NCBI Taxonomy" id="2953688"/>
    <lineage>
        <taxon>Bacteria</taxon>
        <taxon>Bacillati</taxon>
        <taxon>Cyanobacteriota</taxon>
        <taxon>Cyanophyceae</taxon>
        <taxon>Oscillatoriophycideae</taxon>
        <taxon>Oscillatoriales</taxon>
        <taxon>Laspinemataceae</taxon>
        <taxon>Laspinema</taxon>
        <taxon>Laspinema olomoucense</taxon>
    </lineage>
</organism>
<evidence type="ECO:0000313" key="1">
    <source>
        <dbReference type="EMBL" id="MCT7977820.1"/>
    </source>
</evidence>
<dbReference type="Proteomes" id="UP001525961">
    <property type="component" value="Unassembled WGS sequence"/>
</dbReference>
<evidence type="ECO:0000313" key="2">
    <source>
        <dbReference type="Proteomes" id="UP001525961"/>
    </source>
</evidence>
<keyword evidence="2" id="KW-1185">Reference proteome</keyword>
<protein>
    <recommendedName>
        <fullName evidence="3">Transposase</fullName>
    </recommendedName>
</protein>
<dbReference type="RefSeq" id="WP_261200505.1">
    <property type="nucleotide sequence ID" value="NZ_JAMXFA010000009.1"/>
</dbReference>
<accession>A0ABT2N7V6</accession>
<name>A0ABT2N7V6_9CYAN</name>
<comment type="caution">
    <text evidence="1">The sequence shown here is derived from an EMBL/GenBank/DDBJ whole genome shotgun (WGS) entry which is preliminary data.</text>
</comment>
<evidence type="ECO:0008006" key="3">
    <source>
        <dbReference type="Google" id="ProtNLM"/>
    </source>
</evidence>
<gene>
    <name evidence="1" type="ORF">NG792_08895</name>
</gene>
<proteinExistence type="predicted"/>
<reference evidence="1 2" key="1">
    <citation type="journal article" date="2022" name="Front. Microbiol.">
        <title>High genomic differentiation and limited gene flow indicate recent cryptic speciation within the genus Laspinema (cyanobacteria).</title>
        <authorList>
            <person name="Stanojkovic A."/>
            <person name="Skoupy S."/>
            <person name="Skaloud P."/>
            <person name="Dvorak P."/>
        </authorList>
    </citation>
    <scope>NUCLEOTIDE SEQUENCE [LARGE SCALE GENOMIC DNA]</scope>
    <source>
        <strain evidence="1 2">D3b</strain>
    </source>
</reference>